<evidence type="ECO:0000313" key="3">
    <source>
        <dbReference type="Proteomes" id="UP001501251"/>
    </source>
</evidence>
<name>A0ABP8B2P2_9ACTN</name>
<feature type="region of interest" description="Disordered" evidence="1">
    <location>
        <begin position="123"/>
        <end position="142"/>
    </location>
</feature>
<evidence type="ECO:0000256" key="1">
    <source>
        <dbReference type="SAM" id="MobiDB-lite"/>
    </source>
</evidence>
<sequence length="142" mass="15437">MGAMDNWREVRETLREFALRLPESYEDHPWGDTVVKVNKKIFLFLGVDEPTERSSPSIGVKLPESNGHALAVEGAKPSGYGLGRAGWVSIPLTGAGAPPETETLLDWVEESYRAVAPKRLVAGLDAPSRNDDETTHTGGQPL</sequence>
<reference evidence="3" key="1">
    <citation type="journal article" date="2019" name="Int. J. Syst. Evol. Microbiol.">
        <title>The Global Catalogue of Microorganisms (GCM) 10K type strain sequencing project: providing services to taxonomists for standard genome sequencing and annotation.</title>
        <authorList>
            <consortium name="The Broad Institute Genomics Platform"/>
            <consortium name="The Broad Institute Genome Sequencing Center for Infectious Disease"/>
            <person name="Wu L."/>
            <person name="Ma J."/>
        </authorList>
    </citation>
    <scope>NUCLEOTIDE SEQUENCE [LARGE SCALE GENOMIC DNA]</scope>
    <source>
        <strain evidence="3">JCM 17388</strain>
    </source>
</reference>
<comment type="caution">
    <text evidence="2">The sequence shown here is derived from an EMBL/GenBank/DDBJ whole genome shotgun (WGS) entry which is preliminary data.</text>
</comment>
<dbReference type="SUPFAM" id="SSF142906">
    <property type="entry name" value="YjbR-like"/>
    <property type="match status" value="1"/>
</dbReference>
<protein>
    <recommendedName>
        <fullName evidence="4">DGTPase</fullName>
    </recommendedName>
</protein>
<dbReference type="Pfam" id="PF04237">
    <property type="entry name" value="YjbR"/>
    <property type="match status" value="1"/>
</dbReference>
<dbReference type="Gene3D" id="3.90.1150.30">
    <property type="match status" value="1"/>
</dbReference>
<accession>A0ABP8B2P2</accession>
<evidence type="ECO:0008006" key="4">
    <source>
        <dbReference type="Google" id="ProtNLM"/>
    </source>
</evidence>
<dbReference type="InterPro" id="IPR038056">
    <property type="entry name" value="YjbR-like_sf"/>
</dbReference>
<organism evidence="2 3">
    <name type="scientific">Streptosporangium oxazolinicum</name>
    <dbReference type="NCBI Taxonomy" id="909287"/>
    <lineage>
        <taxon>Bacteria</taxon>
        <taxon>Bacillati</taxon>
        <taxon>Actinomycetota</taxon>
        <taxon>Actinomycetes</taxon>
        <taxon>Streptosporangiales</taxon>
        <taxon>Streptosporangiaceae</taxon>
        <taxon>Streptosporangium</taxon>
    </lineage>
</organism>
<proteinExistence type="predicted"/>
<evidence type="ECO:0000313" key="2">
    <source>
        <dbReference type="EMBL" id="GAA4196594.1"/>
    </source>
</evidence>
<dbReference type="Proteomes" id="UP001501251">
    <property type="component" value="Unassembled WGS sequence"/>
</dbReference>
<keyword evidence="3" id="KW-1185">Reference proteome</keyword>
<dbReference type="InterPro" id="IPR058532">
    <property type="entry name" value="YjbR/MT2646/Rv2570-like"/>
</dbReference>
<gene>
    <name evidence="2" type="ORF">GCM10022252_44170</name>
</gene>
<dbReference type="EMBL" id="BAABAQ010000008">
    <property type="protein sequence ID" value="GAA4196594.1"/>
    <property type="molecule type" value="Genomic_DNA"/>
</dbReference>